<keyword evidence="9" id="KW-1185">Reference proteome</keyword>
<evidence type="ECO:0000259" key="7">
    <source>
        <dbReference type="PROSITE" id="PS51644"/>
    </source>
</evidence>
<feature type="domain" description="HTH OST-type" evidence="7">
    <location>
        <begin position="4"/>
        <end position="78"/>
    </location>
</feature>
<evidence type="ECO:0000256" key="4">
    <source>
        <dbReference type="ARBA" id="ARBA00022871"/>
    </source>
</evidence>
<dbReference type="Pfam" id="PF00567">
    <property type="entry name" value="TUDOR"/>
    <property type="match status" value="4"/>
</dbReference>
<dbReference type="PROSITE" id="PS50304">
    <property type="entry name" value="TUDOR"/>
    <property type="match status" value="4"/>
</dbReference>
<evidence type="ECO:0000259" key="6">
    <source>
        <dbReference type="PROSITE" id="PS50304"/>
    </source>
</evidence>
<dbReference type="CDD" id="cd09972">
    <property type="entry name" value="LOTUS_TDRD_OSKAR"/>
    <property type="match status" value="1"/>
</dbReference>
<dbReference type="Pfam" id="PF12872">
    <property type="entry name" value="OST-HTH"/>
    <property type="match status" value="1"/>
</dbReference>
<evidence type="ECO:0000313" key="9">
    <source>
        <dbReference type="Proteomes" id="UP001159428"/>
    </source>
</evidence>
<dbReference type="Gene3D" id="2.30.30.140">
    <property type="match status" value="4"/>
</dbReference>
<feature type="domain" description="HTH OST-type" evidence="7">
    <location>
        <begin position="304"/>
        <end position="371"/>
    </location>
</feature>
<feature type="domain" description="Tudor" evidence="6">
    <location>
        <begin position="750"/>
        <end position="808"/>
    </location>
</feature>
<dbReference type="FunFam" id="2.30.30.140:FF:000018">
    <property type="entry name" value="Serine/threonine-protein kinase 31"/>
    <property type="match status" value="2"/>
</dbReference>
<sequence>MEELKRKTDIMLRSVLVSVGRTGLALRWLDKEYKSITYSAIPYQEMGFSSLEKYIKSIPEVATLSRDADGEYVVHGVPSEADKHVAKLIAKQKKPKRKAKAKARRPVHASMHKSGVGRSVALHRAPVRKSPQAASSRVGVAPSRVGVAPSRFGTTPRFVPPRMMRAPGTNTSVDRNGVEQQIAQQIQQQAKNMVAASLNSSRTVQLNKSQLGLFASLPQQTAVCGNKINGMASNNRQVTVVSRQEEPPHRKNWKKKAKSQGSGPNWGGMEVTFESGHENQNESFKRTVKVSNSPSAQVDSLSKEELEIYSRIKKMLEQKPKGIWLTRIPAEYKNIYHEELHSETLENLRHLPHIARWEMFPGDNIIVYPPKLLEEKPKVSHTQPHQANGGSPQHIEIYALRLQDLPEKGTATEVSISHVDSPAHFFIHYKHTWDSLDALSAELNEFFQNPSNGKDPLPSLKQGMFCCAQFTEDDAWYRARITEMKTQGDAAQAHVIYVDFGNNEILPVSRLRMLRREHAELPMIAVLCALDGALPTGGGKKWSMASIERFQELCSASEVLHMRVVRGEGHHLYVDLMDSKGNSVADTLAKEGCALLQRDTDSSSTSSSTKSSVSTSSVTPSSSTDSFVSVTTTTSSESSLGQSSTVSTSDSARGRKEGGDSEERKPIALARPFLRHRLSSKDDESQKIPERVQIPDEDFLDVFVCNVHSTDNICVNLSGGEYTEKLLALEQSMSCHYDDSTAEAPVKAIPGSIYAVYSQDIHSDGLWYRVKVLKVKGDKAHIEYMDYGDKGVIPISSLRSIPSRFLELPFQACTVSLHGLPKTKNDEVLLKVKHMTLNKDIVAQVIQRDGNTASVELYDTSSEVDININAMLQRLVIPDVDMAPVLPKVGEQIEAFVTYITPEGHVFIQIPGGGTTRLNELMEDIAEHYSQPTKAAEFVSSPHKNKMCCAKCSDGVWYRAIVTNVLPDRQVEVQYVDFGNIEALPLASLREPTRAISHVNSLPFQALECKLEGTEKQGLTEEQTETIIERDVLLEVVQMADVPLVRLFISSENEVDALVNVGEVLGLETEERKETHNEAAAAGIDSTALEYNDDDKDSVTSESSTEACRPVDDGNMTTALLSKPWVDICILEAIDPSTFVFQCLELLQQKEELEEKMQKYYTGRSRTPFRDIRPGVFCAVYHVEDDMWYRAVVNTSFSPQQTCVRFADYGDFGLVSFANLQALPDEFRELPPMAIQGCLHGVEPVGEDLARWSQEAIDLFGELTADKKLVAKPRGLVANRSRLTNEETKVSLELYDTSEGNEDVLIADVLVNKSLAKKISEG</sequence>
<dbReference type="SUPFAM" id="SSF63748">
    <property type="entry name" value="Tudor/PWWP/MBT"/>
    <property type="match status" value="4"/>
</dbReference>
<feature type="domain" description="Tudor" evidence="6">
    <location>
        <begin position="941"/>
        <end position="999"/>
    </location>
</feature>
<dbReference type="Gene3D" id="2.40.50.90">
    <property type="match status" value="3"/>
</dbReference>
<dbReference type="GO" id="GO:0005737">
    <property type="term" value="C:cytoplasm"/>
    <property type="evidence" value="ECO:0007669"/>
    <property type="project" value="UniProtKB-SubCell"/>
</dbReference>
<dbReference type="Gene3D" id="3.30.420.610">
    <property type="entry name" value="LOTUS domain-like"/>
    <property type="match status" value="2"/>
</dbReference>
<evidence type="ECO:0000256" key="5">
    <source>
        <dbReference type="SAM" id="MobiDB-lite"/>
    </source>
</evidence>
<protein>
    <submittedName>
        <fullName evidence="8">Uncharacterized protein</fullName>
    </submittedName>
</protein>
<keyword evidence="3" id="KW-0677">Repeat</keyword>
<feature type="domain" description="Tudor" evidence="6">
    <location>
        <begin position="459"/>
        <end position="521"/>
    </location>
</feature>
<dbReference type="PANTHER" id="PTHR22948:SF29">
    <property type="entry name" value="FI02030P-RELATED"/>
    <property type="match status" value="1"/>
</dbReference>
<dbReference type="InterPro" id="IPR002999">
    <property type="entry name" value="Tudor"/>
</dbReference>
<evidence type="ECO:0000313" key="8">
    <source>
        <dbReference type="EMBL" id="CAH3150718.1"/>
    </source>
</evidence>
<feature type="compositionally biased region" description="Basic and acidic residues" evidence="5">
    <location>
        <begin position="652"/>
        <end position="666"/>
    </location>
</feature>
<accession>A0AAU9XKZ6</accession>
<dbReference type="InterPro" id="IPR050621">
    <property type="entry name" value="Tudor_domain_containing"/>
</dbReference>
<feature type="region of interest" description="Disordered" evidence="5">
    <location>
        <begin position="1085"/>
        <end position="1110"/>
    </location>
</feature>
<dbReference type="PROSITE" id="PS51644">
    <property type="entry name" value="HTH_OST"/>
    <property type="match status" value="2"/>
</dbReference>
<dbReference type="EMBL" id="CALNXJ010000048">
    <property type="protein sequence ID" value="CAH3150718.1"/>
    <property type="molecule type" value="Genomic_DNA"/>
</dbReference>
<keyword evidence="2" id="KW-0963">Cytoplasm</keyword>
<dbReference type="InterPro" id="IPR025605">
    <property type="entry name" value="OST-HTH/LOTUS_dom"/>
</dbReference>
<dbReference type="InterPro" id="IPR035437">
    <property type="entry name" value="SNase_OB-fold_sf"/>
</dbReference>
<keyword evidence="4" id="KW-0221">Differentiation</keyword>
<keyword evidence="4" id="KW-0744">Spermatogenesis</keyword>
<feature type="region of interest" description="Disordered" evidence="5">
    <location>
        <begin position="93"/>
        <end position="116"/>
    </location>
</feature>
<dbReference type="PANTHER" id="PTHR22948">
    <property type="entry name" value="TUDOR DOMAIN CONTAINING PROTEIN"/>
    <property type="match status" value="1"/>
</dbReference>
<evidence type="ECO:0000256" key="2">
    <source>
        <dbReference type="ARBA" id="ARBA00022490"/>
    </source>
</evidence>
<reference evidence="8 9" key="1">
    <citation type="submission" date="2022-05" db="EMBL/GenBank/DDBJ databases">
        <authorList>
            <consortium name="Genoscope - CEA"/>
            <person name="William W."/>
        </authorList>
    </citation>
    <scope>NUCLEOTIDE SEQUENCE [LARGE SCALE GENOMIC DNA]</scope>
</reference>
<feature type="compositionally biased region" description="Low complexity" evidence="5">
    <location>
        <begin position="602"/>
        <end position="651"/>
    </location>
</feature>
<feature type="region of interest" description="Disordered" evidence="5">
    <location>
        <begin position="598"/>
        <end position="673"/>
    </location>
</feature>
<dbReference type="InterPro" id="IPR041966">
    <property type="entry name" value="LOTUS-like"/>
</dbReference>
<dbReference type="GO" id="GO:0030154">
    <property type="term" value="P:cell differentiation"/>
    <property type="evidence" value="ECO:0007669"/>
    <property type="project" value="UniProtKB-ARBA"/>
</dbReference>
<organism evidence="8 9">
    <name type="scientific">Pocillopora meandrina</name>
    <dbReference type="NCBI Taxonomy" id="46732"/>
    <lineage>
        <taxon>Eukaryota</taxon>
        <taxon>Metazoa</taxon>
        <taxon>Cnidaria</taxon>
        <taxon>Anthozoa</taxon>
        <taxon>Hexacorallia</taxon>
        <taxon>Scleractinia</taxon>
        <taxon>Astrocoeniina</taxon>
        <taxon>Pocilloporidae</taxon>
        <taxon>Pocillopora</taxon>
    </lineage>
</organism>
<comment type="caution">
    <text evidence="8">The sequence shown here is derived from an EMBL/GenBank/DDBJ whole genome shotgun (WGS) entry which is preliminary data.</text>
</comment>
<name>A0AAU9XKZ6_9CNID</name>
<evidence type="ECO:0000256" key="3">
    <source>
        <dbReference type="ARBA" id="ARBA00022737"/>
    </source>
</evidence>
<gene>
    <name evidence="8" type="ORF">PMEA_00024860</name>
</gene>
<dbReference type="Proteomes" id="UP001159428">
    <property type="component" value="Unassembled WGS sequence"/>
</dbReference>
<feature type="region of interest" description="Disordered" evidence="5">
    <location>
        <begin position="243"/>
        <end position="266"/>
    </location>
</feature>
<dbReference type="SMART" id="SM00333">
    <property type="entry name" value="TUDOR"/>
    <property type="match status" value="4"/>
</dbReference>
<evidence type="ECO:0000256" key="1">
    <source>
        <dbReference type="ARBA" id="ARBA00004496"/>
    </source>
</evidence>
<feature type="compositionally biased region" description="Basic residues" evidence="5">
    <location>
        <begin position="93"/>
        <end position="111"/>
    </location>
</feature>
<feature type="domain" description="Tudor" evidence="6">
    <location>
        <begin position="1171"/>
        <end position="1230"/>
    </location>
</feature>
<proteinExistence type="predicted"/>
<dbReference type="GO" id="GO:0007283">
    <property type="term" value="P:spermatogenesis"/>
    <property type="evidence" value="ECO:0007669"/>
    <property type="project" value="UniProtKB-KW"/>
</dbReference>
<comment type="subcellular location">
    <subcellularLocation>
        <location evidence="1">Cytoplasm</location>
    </subcellularLocation>
</comment>